<evidence type="ECO:0000313" key="6">
    <source>
        <dbReference type="Proteomes" id="UP001497644"/>
    </source>
</evidence>
<dbReference type="PANTHER" id="PTHR21364">
    <property type="entry name" value="GENERAL ODORANT-BINDING PROTEIN 19A"/>
    <property type="match status" value="1"/>
</dbReference>
<proteinExistence type="inferred from homology"/>
<evidence type="ECO:0000256" key="3">
    <source>
        <dbReference type="ARBA" id="ARBA00022525"/>
    </source>
</evidence>
<keyword evidence="4" id="KW-0732">Signal</keyword>
<reference evidence="5 6" key="1">
    <citation type="submission" date="2024-04" db="EMBL/GenBank/DDBJ databases">
        <authorList>
            <consortium name="Molecular Ecology Group"/>
        </authorList>
    </citation>
    <scope>NUCLEOTIDE SEQUENCE [LARGE SCALE GENOMIC DNA]</scope>
</reference>
<dbReference type="GO" id="GO:0007608">
    <property type="term" value="P:sensory perception of smell"/>
    <property type="evidence" value="ECO:0007669"/>
    <property type="project" value="TreeGrafter"/>
</dbReference>
<organism evidence="5 6">
    <name type="scientific">Lasius platythorax</name>
    <dbReference type="NCBI Taxonomy" id="488582"/>
    <lineage>
        <taxon>Eukaryota</taxon>
        <taxon>Metazoa</taxon>
        <taxon>Ecdysozoa</taxon>
        <taxon>Arthropoda</taxon>
        <taxon>Hexapoda</taxon>
        <taxon>Insecta</taxon>
        <taxon>Pterygota</taxon>
        <taxon>Neoptera</taxon>
        <taxon>Endopterygota</taxon>
        <taxon>Hymenoptera</taxon>
        <taxon>Apocrita</taxon>
        <taxon>Aculeata</taxon>
        <taxon>Formicoidea</taxon>
        <taxon>Formicidae</taxon>
        <taxon>Formicinae</taxon>
        <taxon>Lasius</taxon>
        <taxon>Lasius</taxon>
    </lineage>
</organism>
<gene>
    <name evidence="5" type="ORF">LPLAT_LOCUS1000</name>
</gene>
<dbReference type="GO" id="GO:0005549">
    <property type="term" value="F:odorant binding"/>
    <property type="evidence" value="ECO:0007669"/>
    <property type="project" value="InterPro"/>
</dbReference>
<keyword evidence="3" id="KW-0964">Secreted</keyword>
<feature type="chain" id="PRO_5043550747" evidence="4">
    <location>
        <begin position="23"/>
        <end position="144"/>
    </location>
</feature>
<keyword evidence="6" id="KW-1185">Reference proteome</keyword>
<dbReference type="Pfam" id="PF01395">
    <property type="entry name" value="PBP_GOBP"/>
    <property type="match status" value="1"/>
</dbReference>
<dbReference type="CDD" id="cd23992">
    <property type="entry name" value="PBP_GOBP"/>
    <property type="match status" value="1"/>
</dbReference>
<feature type="signal peptide" evidence="4">
    <location>
        <begin position="1"/>
        <end position="22"/>
    </location>
</feature>
<dbReference type="EMBL" id="OZ034824">
    <property type="protein sequence ID" value="CAL1674310.1"/>
    <property type="molecule type" value="Genomic_DNA"/>
</dbReference>
<dbReference type="SMART" id="SM00708">
    <property type="entry name" value="PhBP"/>
    <property type="match status" value="1"/>
</dbReference>
<evidence type="ECO:0000256" key="1">
    <source>
        <dbReference type="ARBA" id="ARBA00004613"/>
    </source>
</evidence>
<dbReference type="InterPro" id="IPR006170">
    <property type="entry name" value="PBP/GOBP"/>
</dbReference>
<evidence type="ECO:0000256" key="2">
    <source>
        <dbReference type="ARBA" id="ARBA00008098"/>
    </source>
</evidence>
<dbReference type="SUPFAM" id="SSF47565">
    <property type="entry name" value="Insect pheromone/odorant-binding proteins"/>
    <property type="match status" value="1"/>
</dbReference>
<accession>A0AAV2N3Q7</accession>
<evidence type="ECO:0000256" key="4">
    <source>
        <dbReference type="SAM" id="SignalP"/>
    </source>
</evidence>
<sequence>MCARLLICIIMIAFFAINQTDAALTMEQIHKTAMTMRNTCTTKSHADPDAVAGMQTGQFPDDNQPLKCYTLCIMKAMRTWKSGRIDDGMMLKQMDLMMPVEMATPLKAVTTTCAAQPPAGDDCETTYQFVKCCYRTDKEHFFFP</sequence>
<comment type="similarity">
    <text evidence="2">Belongs to the PBP/GOBP family.</text>
</comment>
<dbReference type="GO" id="GO:0005576">
    <property type="term" value="C:extracellular region"/>
    <property type="evidence" value="ECO:0007669"/>
    <property type="project" value="UniProtKB-SubCell"/>
</dbReference>
<dbReference type="InterPro" id="IPR036728">
    <property type="entry name" value="PBP_GOBP_sf"/>
</dbReference>
<comment type="subcellular location">
    <subcellularLocation>
        <location evidence="1">Secreted</location>
    </subcellularLocation>
</comment>
<dbReference type="GO" id="GO:0035275">
    <property type="term" value="F:dibutyl phthalate binding"/>
    <property type="evidence" value="ECO:0007669"/>
    <property type="project" value="TreeGrafter"/>
</dbReference>
<dbReference type="AlphaFoldDB" id="A0AAV2N3Q7"/>
<dbReference type="GO" id="GO:0042048">
    <property type="term" value="P:olfactory behavior"/>
    <property type="evidence" value="ECO:0007669"/>
    <property type="project" value="TreeGrafter"/>
</dbReference>
<dbReference type="Gene3D" id="1.10.238.20">
    <property type="entry name" value="Pheromone/general odorant binding protein domain"/>
    <property type="match status" value="1"/>
</dbReference>
<dbReference type="Proteomes" id="UP001497644">
    <property type="component" value="Chromosome 1"/>
</dbReference>
<name>A0AAV2N3Q7_9HYME</name>
<protein>
    <submittedName>
        <fullName evidence="5">Uncharacterized protein</fullName>
    </submittedName>
</protein>
<dbReference type="PANTHER" id="PTHR21364:SF1">
    <property type="entry name" value="GENERAL ODORANT-BINDING PROTEIN LUSH"/>
    <property type="match status" value="1"/>
</dbReference>
<evidence type="ECO:0000313" key="5">
    <source>
        <dbReference type="EMBL" id="CAL1674310.1"/>
    </source>
</evidence>
<dbReference type="FunFam" id="1.10.238.20:FF:000001">
    <property type="entry name" value="General odorant-binding protein lush"/>
    <property type="match status" value="1"/>
</dbReference>